<proteinExistence type="predicted"/>
<sequence length="38" mass="4332">MHTSRTGIETLAELQLSLPDIYVAYKEHEVNAFIISIK</sequence>
<name>A0A0A8YIZ2_ARUDO</name>
<accession>A0A0A8YIZ2</accession>
<reference evidence="1" key="1">
    <citation type="submission" date="2014-09" db="EMBL/GenBank/DDBJ databases">
        <authorList>
            <person name="Magalhaes I.L.F."/>
            <person name="Oliveira U."/>
            <person name="Santos F.R."/>
            <person name="Vidigal T.H.D.A."/>
            <person name="Brescovit A.D."/>
            <person name="Santos A.J."/>
        </authorList>
    </citation>
    <scope>NUCLEOTIDE SEQUENCE</scope>
    <source>
        <tissue evidence="1">Shoot tissue taken approximately 20 cm above the soil surface</tissue>
    </source>
</reference>
<evidence type="ECO:0000313" key="1">
    <source>
        <dbReference type="EMBL" id="JAD26459.1"/>
    </source>
</evidence>
<organism evidence="1">
    <name type="scientific">Arundo donax</name>
    <name type="common">Giant reed</name>
    <name type="synonym">Donax arundinaceus</name>
    <dbReference type="NCBI Taxonomy" id="35708"/>
    <lineage>
        <taxon>Eukaryota</taxon>
        <taxon>Viridiplantae</taxon>
        <taxon>Streptophyta</taxon>
        <taxon>Embryophyta</taxon>
        <taxon>Tracheophyta</taxon>
        <taxon>Spermatophyta</taxon>
        <taxon>Magnoliopsida</taxon>
        <taxon>Liliopsida</taxon>
        <taxon>Poales</taxon>
        <taxon>Poaceae</taxon>
        <taxon>PACMAD clade</taxon>
        <taxon>Arundinoideae</taxon>
        <taxon>Arundineae</taxon>
        <taxon>Arundo</taxon>
    </lineage>
</organism>
<dbReference type="EMBL" id="GBRH01271436">
    <property type="protein sequence ID" value="JAD26459.1"/>
    <property type="molecule type" value="Transcribed_RNA"/>
</dbReference>
<reference evidence="1" key="2">
    <citation type="journal article" date="2015" name="Data Brief">
        <title>Shoot transcriptome of the giant reed, Arundo donax.</title>
        <authorList>
            <person name="Barrero R.A."/>
            <person name="Guerrero F.D."/>
            <person name="Moolhuijzen P."/>
            <person name="Goolsby J.A."/>
            <person name="Tidwell J."/>
            <person name="Bellgard S.E."/>
            <person name="Bellgard M.I."/>
        </authorList>
    </citation>
    <scope>NUCLEOTIDE SEQUENCE</scope>
    <source>
        <tissue evidence="1">Shoot tissue taken approximately 20 cm above the soil surface</tissue>
    </source>
</reference>
<dbReference type="AlphaFoldDB" id="A0A0A8YIZ2"/>
<protein>
    <submittedName>
        <fullName evidence="1">Uncharacterized protein</fullName>
    </submittedName>
</protein>